<dbReference type="InterPro" id="IPR012675">
    <property type="entry name" value="Beta-grasp_dom_sf"/>
</dbReference>
<dbReference type="InterPro" id="IPR001433">
    <property type="entry name" value="OxRdtase_FAD/NAD-bd"/>
</dbReference>
<dbReference type="Pfam" id="PF00111">
    <property type="entry name" value="Fer2"/>
    <property type="match status" value="1"/>
</dbReference>
<dbReference type="PANTHER" id="PTHR30212:SF2">
    <property type="entry name" value="PROTEIN YIIM"/>
    <property type="match status" value="1"/>
</dbReference>
<dbReference type="CDD" id="cd00207">
    <property type="entry name" value="fer2"/>
    <property type="match status" value="1"/>
</dbReference>
<organism evidence="3 4">
    <name type="scientific">Acinetobacter gerneri</name>
    <dbReference type="NCBI Taxonomy" id="202952"/>
    <lineage>
        <taxon>Bacteria</taxon>
        <taxon>Pseudomonadati</taxon>
        <taxon>Pseudomonadota</taxon>
        <taxon>Gammaproteobacteria</taxon>
        <taxon>Moraxellales</taxon>
        <taxon>Moraxellaceae</taxon>
        <taxon>Acinetobacter</taxon>
    </lineage>
</organism>
<feature type="domain" description="FAD-binding FR-type" evidence="2">
    <location>
        <begin position="3"/>
        <end position="105"/>
    </location>
</feature>
<dbReference type="InterPro" id="IPR052353">
    <property type="entry name" value="Benzoxazolinone_Detox_Enz"/>
</dbReference>
<dbReference type="Proteomes" id="UP001243195">
    <property type="component" value="Unassembled WGS sequence"/>
</dbReference>
<proteinExistence type="predicted"/>
<dbReference type="EMBL" id="JAVIDA010000016">
    <property type="protein sequence ID" value="MDQ9072204.1"/>
    <property type="molecule type" value="Genomic_DNA"/>
</dbReference>
<evidence type="ECO:0000259" key="2">
    <source>
        <dbReference type="PROSITE" id="PS51384"/>
    </source>
</evidence>
<reference evidence="3" key="1">
    <citation type="submission" date="2023-08" db="EMBL/GenBank/DDBJ databases">
        <title>Emergence of clinically-relevant ST2 carbapenem-resistant Acinetobacter baumannii strains in hospital sewages in Zhejiang, East of China.</title>
        <authorList>
            <person name="Kaichao C."/>
            <person name="Zhang R."/>
        </authorList>
    </citation>
    <scope>NUCLEOTIDE SEQUENCE</scope>
    <source>
        <strain evidence="3">M-SY-60</strain>
    </source>
</reference>
<keyword evidence="3" id="KW-0560">Oxidoreductase</keyword>
<dbReference type="InterPro" id="IPR017938">
    <property type="entry name" value="Riboflavin_synthase-like_b-brl"/>
</dbReference>
<dbReference type="GO" id="GO:0016491">
    <property type="term" value="F:oxidoreductase activity"/>
    <property type="evidence" value="ECO:0007669"/>
    <property type="project" value="UniProtKB-KW"/>
</dbReference>
<dbReference type="SUPFAM" id="SSF52343">
    <property type="entry name" value="Ferredoxin reductase-like, C-terminal NADP-linked domain"/>
    <property type="match status" value="1"/>
</dbReference>
<sequence length="321" mass="36467">MESTRTSLRIHKRYAEAKDIVVLELRNHNQQALAPFTAGSHLEVYLKKGLIRHYSLLNSPTEKDRYVIAIHLSGESKGGSSFIHENFAVGDQLEVSLPRNNFILGEHQEYIFIAGGIGITPILSMIDWCNIHQKKWKLFYTVRNKQRAGFYEYLSETYNENTHFHFNDEHQLQHLDLDAILENTSSTAHIYCCGPNSLMQNLKEKSASMSDRVHFEWFSAAQVAVDTDVIGDQQPFTVKLKNMDQEIEVLADQTILEALENAGYELPFSCRAGICRTCETKVCAGTPDHLDMILSDEERAANQSMLICVSRSKSPVLELEL</sequence>
<feature type="domain" description="2Fe-2S ferredoxin-type" evidence="1">
    <location>
        <begin position="236"/>
        <end position="321"/>
    </location>
</feature>
<dbReference type="PRINTS" id="PR00409">
    <property type="entry name" value="PHDIOXRDTASE"/>
</dbReference>
<accession>A0AAW8JK17</accession>
<dbReference type="RefSeq" id="WP_308956625.1">
    <property type="nucleotide sequence ID" value="NZ_JAVICY010000019.1"/>
</dbReference>
<dbReference type="Pfam" id="PF00175">
    <property type="entry name" value="NAD_binding_1"/>
    <property type="match status" value="1"/>
</dbReference>
<dbReference type="Gene3D" id="3.40.50.80">
    <property type="entry name" value="Nucleotide-binding domain of ferredoxin-NADP reductase (FNR) module"/>
    <property type="match status" value="1"/>
</dbReference>
<dbReference type="PROSITE" id="PS51384">
    <property type="entry name" value="FAD_FR"/>
    <property type="match status" value="1"/>
</dbReference>
<dbReference type="PROSITE" id="PS51085">
    <property type="entry name" value="2FE2S_FER_2"/>
    <property type="match status" value="1"/>
</dbReference>
<comment type="caution">
    <text evidence="3">The sequence shown here is derived from an EMBL/GenBank/DDBJ whole genome shotgun (WGS) entry which is preliminary data.</text>
</comment>
<gene>
    <name evidence="3" type="ORF">RFH51_12115</name>
</gene>
<dbReference type="Gene3D" id="2.40.30.10">
    <property type="entry name" value="Translation factors"/>
    <property type="match status" value="1"/>
</dbReference>
<dbReference type="AlphaFoldDB" id="A0AAW8JK17"/>
<name>A0AAW8JK17_9GAMM</name>
<dbReference type="EC" id="1.-.-.-" evidence="3"/>
<dbReference type="InterPro" id="IPR036010">
    <property type="entry name" value="2Fe-2S_ferredoxin-like_sf"/>
</dbReference>
<protein>
    <submittedName>
        <fullName evidence="3">PDR/VanB family oxidoreductase</fullName>
        <ecNumber evidence="3">1.-.-.-</ecNumber>
    </submittedName>
</protein>
<dbReference type="Gene3D" id="3.10.20.30">
    <property type="match status" value="1"/>
</dbReference>
<evidence type="ECO:0000259" key="1">
    <source>
        <dbReference type="PROSITE" id="PS51085"/>
    </source>
</evidence>
<dbReference type="InterPro" id="IPR001041">
    <property type="entry name" value="2Fe-2S_ferredoxin-type"/>
</dbReference>
<evidence type="ECO:0000313" key="3">
    <source>
        <dbReference type="EMBL" id="MDQ9072204.1"/>
    </source>
</evidence>
<dbReference type="InterPro" id="IPR017927">
    <property type="entry name" value="FAD-bd_FR_type"/>
</dbReference>
<dbReference type="SUPFAM" id="SSF63380">
    <property type="entry name" value="Riboflavin synthase domain-like"/>
    <property type="match status" value="1"/>
</dbReference>
<dbReference type="PANTHER" id="PTHR30212">
    <property type="entry name" value="PROTEIN YIIM"/>
    <property type="match status" value="1"/>
</dbReference>
<dbReference type="InterPro" id="IPR039261">
    <property type="entry name" value="FNR_nucleotide-bd"/>
</dbReference>
<dbReference type="SUPFAM" id="SSF54292">
    <property type="entry name" value="2Fe-2S ferredoxin-like"/>
    <property type="match status" value="1"/>
</dbReference>
<dbReference type="GO" id="GO:0051536">
    <property type="term" value="F:iron-sulfur cluster binding"/>
    <property type="evidence" value="ECO:0007669"/>
    <property type="project" value="InterPro"/>
</dbReference>
<evidence type="ECO:0000313" key="4">
    <source>
        <dbReference type="Proteomes" id="UP001243195"/>
    </source>
</evidence>
<dbReference type="CDD" id="cd06185">
    <property type="entry name" value="PDR_like"/>
    <property type="match status" value="1"/>
</dbReference>